<proteinExistence type="predicted"/>
<dbReference type="KEGG" id="pgn:PGN_0776"/>
<evidence type="ECO:0000313" key="1">
    <source>
        <dbReference type="EMBL" id="BAG33295.1"/>
    </source>
</evidence>
<protein>
    <submittedName>
        <fullName evidence="1">Uncharacterized protein</fullName>
    </submittedName>
</protein>
<name>B2RIV0_PORG3</name>
<sequence length="38" mass="4456">MSLASLRLLFLLDLTSPDPKFEKLISQIRGFLAYRHKH</sequence>
<dbReference type="HOGENOM" id="CLU_3331404_0_0_10"/>
<evidence type="ECO:0000313" key="2">
    <source>
        <dbReference type="Proteomes" id="UP000008842"/>
    </source>
</evidence>
<reference evidence="1 2" key="1">
    <citation type="journal article" date="2008" name="DNA Res.">
        <title>Determination of the genome sequence of Porphyromonas gingivalis strain ATCC 33277 and genomic comparison with strain W83 revealed extensive genome rearrangements in P. gingivalis.</title>
        <authorList>
            <person name="Naito M."/>
            <person name="Hirakawa H."/>
            <person name="Yamashita A."/>
            <person name="Ohara N."/>
            <person name="Shoji M."/>
            <person name="Yukitake H."/>
            <person name="Nakayama K."/>
            <person name="Toh H."/>
            <person name="Yoshimura F."/>
            <person name="Kuhara S."/>
            <person name="Hattori M."/>
            <person name="Hayashi T."/>
            <person name="Nakayama K."/>
        </authorList>
    </citation>
    <scope>NUCLEOTIDE SEQUENCE [LARGE SCALE GENOMIC DNA]</scope>
    <source>
        <strain evidence="2">ATCC 33277 / DSM 20709 / CIP 103683 / JCM 12257 / NCTC 11834 / 2561</strain>
    </source>
</reference>
<dbReference type="AlphaFoldDB" id="B2RIV0"/>
<dbReference type="EMBL" id="AP009380">
    <property type="protein sequence ID" value="BAG33295.1"/>
    <property type="molecule type" value="Genomic_DNA"/>
</dbReference>
<dbReference type="Proteomes" id="UP000008842">
    <property type="component" value="Chromosome"/>
</dbReference>
<organism evidence="1 2">
    <name type="scientific">Porphyromonas gingivalis (strain ATCC 33277 / DSM 20709 / CIP 103683 / JCM 12257 / NCTC 11834 / 2561)</name>
    <dbReference type="NCBI Taxonomy" id="431947"/>
    <lineage>
        <taxon>Bacteria</taxon>
        <taxon>Pseudomonadati</taxon>
        <taxon>Bacteroidota</taxon>
        <taxon>Bacteroidia</taxon>
        <taxon>Bacteroidales</taxon>
        <taxon>Porphyromonadaceae</taxon>
        <taxon>Porphyromonas</taxon>
    </lineage>
</organism>
<gene>
    <name evidence="1" type="ordered locus">PGN_0776</name>
</gene>
<accession>B2RIV0</accession>